<evidence type="ECO:0000313" key="1">
    <source>
        <dbReference type="EMBL" id="QLY30014.1"/>
    </source>
</evidence>
<dbReference type="KEGG" id="nhu:H0264_33255"/>
<proteinExistence type="predicted"/>
<accession>A0A7D6V9G6</accession>
<name>A0A7D6V9G6_9NOCA</name>
<sequence length="99" mass="11044">MTIEYIGKADTMLAEYSAMLERSDARNAHAKILLAEAEELAAESRELESAEFMAAPEDAAEISAHRAALAVQIDAKSGEVLRLHQETYDEWQRFTTASW</sequence>
<organism evidence="1 2">
    <name type="scientific">Nocardia huaxiensis</name>
    <dbReference type="NCBI Taxonomy" id="2755382"/>
    <lineage>
        <taxon>Bacteria</taxon>
        <taxon>Bacillati</taxon>
        <taxon>Actinomycetota</taxon>
        <taxon>Actinomycetes</taxon>
        <taxon>Mycobacteriales</taxon>
        <taxon>Nocardiaceae</taxon>
        <taxon>Nocardia</taxon>
    </lineage>
</organism>
<dbReference type="Proteomes" id="UP000515512">
    <property type="component" value="Chromosome"/>
</dbReference>
<protein>
    <submittedName>
        <fullName evidence="1">Uncharacterized protein</fullName>
    </submittedName>
</protein>
<evidence type="ECO:0000313" key="2">
    <source>
        <dbReference type="Proteomes" id="UP000515512"/>
    </source>
</evidence>
<dbReference type="EMBL" id="CP059399">
    <property type="protein sequence ID" value="QLY30014.1"/>
    <property type="molecule type" value="Genomic_DNA"/>
</dbReference>
<dbReference type="AlphaFoldDB" id="A0A7D6V9G6"/>
<reference evidence="1 2" key="1">
    <citation type="submission" date="2020-07" db="EMBL/GenBank/DDBJ databases">
        <authorList>
            <person name="Zhuang K."/>
            <person name="Ran Y."/>
        </authorList>
    </citation>
    <scope>NUCLEOTIDE SEQUENCE [LARGE SCALE GENOMIC DNA]</scope>
    <source>
        <strain evidence="1 2">WCH-YHL-001</strain>
    </source>
</reference>
<keyword evidence="2" id="KW-1185">Reference proteome</keyword>
<gene>
    <name evidence="1" type="ORF">H0264_33255</name>
</gene>
<dbReference type="RefSeq" id="WP_181581213.1">
    <property type="nucleotide sequence ID" value="NZ_CP059399.1"/>
</dbReference>